<protein>
    <submittedName>
        <fullName evidence="2">Uncharacterized protein</fullName>
    </submittedName>
</protein>
<reference evidence="2" key="2">
    <citation type="submission" date="2015-06" db="UniProtKB">
        <authorList>
            <consortium name="EnsemblPlants"/>
        </authorList>
    </citation>
    <scope>IDENTIFICATION</scope>
</reference>
<reference evidence="3" key="1">
    <citation type="submission" date="2013-06" db="EMBL/GenBank/DDBJ databases">
        <authorList>
            <person name="Zhao Q."/>
        </authorList>
    </citation>
    <scope>NUCLEOTIDE SEQUENCE</scope>
    <source>
        <strain evidence="3">cv. W1943</strain>
    </source>
</reference>
<name>A0A0E0QN32_ORYRU</name>
<proteinExistence type="predicted"/>
<evidence type="ECO:0000313" key="2">
    <source>
        <dbReference type="EnsemblPlants" id="ORUFI09G01310.1"/>
    </source>
</evidence>
<evidence type="ECO:0000313" key="3">
    <source>
        <dbReference type="Proteomes" id="UP000008022"/>
    </source>
</evidence>
<dbReference type="EnsemblPlants" id="ORUFI09G01310.1">
    <property type="protein sequence ID" value="ORUFI09G01310.1"/>
    <property type="gene ID" value="ORUFI09G01310"/>
</dbReference>
<feature type="region of interest" description="Disordered" evidence="1">
    <location>
        <begin position="40"/>
        <end position="71"/>
    </location>
</feature>
<dbReference type="Proteomes" id="UP000008022">
    <property type="component" value="Unassembled WGS sequence"/>
</dbReference>
<evidence type="ECO:0000256" key="1">
    <source>
        <dbReference type="SAM" id="MobiDB-lite"/>
    </source>
</evidence>
<dbReference type="AlphaFoldDB" id="A0A0E0QN32"/>
<accession>A0A0E0QN32</accession>
<dbReference type="Gramene" id="ORUFI09G01310.1">
    <property type="protein sequence ID" value="ORUFI09G01310.1"/>
    <property type="gene ID" value="ORUFI09G01310"/>
</dbReference>
<dbReference type="OMA" id="CGGRWGH"/>
<dbReference type="HOGENOM" id="CLU_1799636_0_0_1"/>
<sequence>MAMAASLPANARRKPRACRRRCGGRWGHCSRRGVEAGRVRPRGEAGGAAAARQRRGDVPAWGGRRRPAGQAGSCVAAAGGRRLASNQAGAAAAAGARAARREGQAGARAARRGEAAAGVRAAGRGGPAGWYGEPVVFFFFFGRI</sequence>
<keyword evidence="3" id="KW-1185">Reference proteome</keyword>
<organism evidence="2 3">
    <name type="scientific">Oryza rufipogon</name>
    <name type="common">Brownbeard rice</name>
    <name type="synonym">Asian wild rice</name>
    <dbReference type="NCBI Taxonomy" id="4529"/>
    <lineage>
        <taxon>Eukaryota</taxon>
        <taxon>Viridiplantae</taxon>
        <taxon>Streptophyta</taxon>
        <taxon>Embryophyta</taxon>
        <taxon>Tracheophyta</taxon>
        <taxon>Spermatophyta</taxon>
        <taxon>Magnoliopsida</taxon>
        <taxon>Liliopsida</taxon>
        <taxon>Poales</taxon>
        <taxon>Poaceae</taxon>
        <taxon>BOP clade</taxon>
        <taxon>Oryzoideae</taxon>
        <taxon>Oryzeae</taxon>
        <taxon>Oryzinae</taxon>
        <taxon>Oryza</taxon>
    </lineage>
</organism>